<organism evidence="3 4">
    <name type="scientific">Cohnella terricola</name>
    <dbReference type="NCBI Taxonomy" id="1289167"/>
    <lineage>
        <taxon>Bacteria</taxon>
        <taxon>Bacillati</taxon>
        <taxon>Bacillota</taxon>
        <taxon>Bacilli</taxon>
        <taxon>Bacillales</taxon>
        <taxon>Paenibacillaceae</taxon>
        <taxon>Cohnella</taxon>
    </lineage>
</organism>
<evidence type="ECO:0000259" key="2">
    <source>
        <dbReference type="Pfam" id="PF07833"/>
    </source>
</evidence>
<dbReference type="RefSeq" id="WP_144699154.1">
    <property type="nucleotide sequence ID" value="NZ_VNJJ01000002.1"/>
</dbReference>
<protein>
    <submittedName>
        <fullName evidence="3">Cell wall hydrolase</fullName>
    </submittedName>
</protein>
<dbReference type="InterPro" id="IPR011105">
    <property type="entry name" value="Cell_wall_hydrolase_SleB"/>
</dbReference>
<dbReference type="InterPro" id="IPR036582">
    <property type="entry name" value="Mao_N_sf"/>
</dbReference>
<reference evidence="3 4" key="1">
    <citation type="submission" date="2019-07" db="EMBL/GenBank/DDBJ databases">
        <authorList>
            <person name="Kim J."/>
        </authorList>
    </citation>
    <scope>NUCLEOTIDE SEQUENCE [LARGE SCALE GENOMIC DNA]</scope>
    <source>
        <strain evidence="3 4">G13</strain>
    </source>
</reference>
<sequence>MLRSSKLIRGQLLVACITLLLLYIALPAASAASKSGASVANSVTIKVDGTEVKLTDPVRVSDGRLFLPIADLAVLFKAKTAWDSDNEAITINTANKDTIVLSNGVPVVYFNEGRYRMDTAPFVVDGRVYIPLRHVAELLHAKVKWDADAQLAELETVNPVVVKEDYGLTEIGKEYSVNKSVLLKRNGLKEAGEATEGTALKVVIPSIFDQEAAPFSDEDYRLLAKLVQVEVGYETYDSQLAVANVVLNRVADSRFPDSIRDVIYSGKQFPPAHNGLLDKSTPNASVLRAAKDALNGKNNVRDAVYFYNPKVTKGAFWSGLETIGTIGSHRFAK</sequence>
<dbReference type="Proteomes" id="UP000316330">
    <property type="component" value="Unassembled WGS sequence"/>
</dbReference>
<dbReference type="Gene3D" id="1.10.10.2520">
    <property type="entry name" value="Cell wall hydrolase SleB, domain 1"/>
    <property type="match status" value="1"/>
</dbReference>
<dbReference type="OrthoDB" id="9785345at2"/>
<dbReference type="Pfam" id="PF07486">
    <property type="entry name" value="Hydrolase_2"/>
    <property type="match status" value="1"/>
</dbReference>
<comment type="caution">
    <text evidence="3">The sequence shown here is derived from an EMBL/GenBank/DDBJ whole genome shotgun (WGS) entry which is preliminary data.</text>
</comment>
<evidence type="ECO:0000313" key="4">
    <source>
        <dbReference type="Proteomes" id="UP000316330"/>
    </source>
</evidence>
<feature type="domain" description="Copper amine oxidase-like N-terminal" evidence="2">
    <location>
        <begin position="46"/>
        <end position="150"/>
    </location>
</feature>
<dbReference type="Gene3D" id="3.30.457.10">
    <property type="entry name" value="Copper amine oxidase-like, N-terminal domain"/>
    <property type="match status" value="1"/>
</dbReference>
<evidence type="ECO:0000313" key="3">
    <source>
        <dbReference type="EMBL" id="TVY03299.1"/>
    </source>
</evidence>
<keyword evidence="4" id="KW-1185">Reference proteome</keyword>
<name>A0A559JTU7_9BACL</name>
<gene>
    <name evidence="3" type="ORF">FPZ45_05340</name>
</gene>
<dbReference type="GO" id="GO:0016787">
    <property type="term" value="F:hydrolase activity"/>
    <property type="evidence" value="ECO:0007669"/>
    <property type="project" value="UniProtKB-KW"/>
</dbReference>
<keyword evidence="3" id="KW-0378">Hydrolase</keyword>
<evidence type="ECO:0000259" key="1">
    <source>
        <dbReference type="Pfam" id="PF07486"/>
    </source>
</evidence>
<dbReference type="InterPro" id="IPR012854">
    <property type="entry name" value="Cu_amine_oxidase-like_N"/>
</dbReference>
<dbReference type="InterPro" id="IPR042047">
    <property type="entry name" value="SleB_dom1"/>
</dbReference>
<feature type="domain" description="Cell wall hydrolase SleB" evidence="1">
    <location>
        <begin position="234"/>
        <end position="332"/>
    </location>
</feature>
<dbReference type="AlphaFoldDB" id="A0A559JTU7"/>
<accession>A0A559JTU7</accession>
<dbReference type="EMBL" id="VNJJ01000002">
    <property type="protein sequence ID" value="TVY03299.1"/>
    <property type="molecule type" value="Genomic_DNA"/>
</dbReference>
<dbReference type="Gene3D" id="6.20.240.60">
    <property type="match status" value="1"/>
</dbReference>
<proteinExistence type="predicted"/>
<dbReference type="SUPFAM" id="SSF55383">
    <property type="entry name" value="Copper amine oxidase, domain N"/>
    <property type="match status" value="2"/>
</dbReference>
<dbReference type="Pfam" id="PF07833">
    <property type="entry name" value="Cu_amine_oxidN1"/>
    <property type="match status" value="1"/>
</dbReference>